<evidence type="ECO:0000313" key="2">
    <source>
        <dbReference type="Proteomes" id="UP000199187"/>
    </source>
</evidence>
<keyword evidence="2" id="KW-1185">Reference proteome</keyword>
<dbReference type="EMBL" id="FPAU01000010">
    <property type="protein sequence ID" value="SFU19092.1"/>
    <property type="molecule type" value="Genomic_DNA"/>
</dbReference>
<dbReference type="Proteomes" id="UP000199187">
    <property type="component" value="Unassembled WGS sequence"/>
</dbReference>
<accession>A0A1I7E5A1</accession>
<gene>
    <name evidence="1" type="ORF">SAMN05192562_11035</name>
</gene>
<proteinExistence type="predicted"/>
<sequence>MRFATFPIPFQTGTCLKPYSARSLFYISTTPPQINYSTKIKIGVSHQSGRHGLPNTTKQHTAKELNGSSLIFEKYIITMKQYKKEKNQIH</sequence>
<dbReference type="RefSeq" id="WP_139234454.1">
    <property type="nucleotide sequence ID" value="NZ_CP045300.1"/>
</dbReference>
<protein>
    <submittedName>
        <fullName evidence="1">Uncharacterized protein</fullName>
    </submittedName>
</protein>
<evidence type="ECO:0000313" key="1">
    <source>
        <dbReference type="EMBL" id="SFU19092.1"/>
    </source>
</evidence>
<name>A0A1I7E5A1_9ENTR</name>
<organism evidence="1 2">
    <name type="scientific">Kosakonia arachidis</name>
    <dbReference type="NCBI Taxonomy" id="551989"/>
    <lineage>
        <taxon>Bacteria</taxon>
        <taxon>Pseudomonadati</taxon>
        <taxon>Pseudomonadota</taxon>
        <taxon>Gammaproteobacteria</taxon>
        <taxon>Enterobacterales</taxon>
        <taxon>Enterobacteriaceae</taxon>
        <taxon>Kosakonia</taxon>
    </lineage>
</organism>
<reference evidence="2" key="1">
    <citation type="submission" date="2016-10" db="EMBL/GenBank/DDBJ databases">
        <authorList>
            <person name="Varghese N."/>
            <person name="Submissions S."/>
        </authorList>
    </citation>
    <scope>NUCLEOTIDE SEQUENCE [LARGE SCALE GENOMIC DNA]</scope>
    <source>
        <strain evidence="2">Ah-143</strain>
    </source>
</reference>
<dbReference type="AlphaFoldDB" id="A0A1I7E5A1"/>